<dbReference type="FunFam" id="3.40.50.1450:FF:000002">
    <property type="entry name" value="Hydrogenase 1 maturation protease"/>
    <property type="match status" value="1"/>
</dbReference>
<comment type="similarity">
    <text evidence="1">Belongs to the peptidase A31 family.</text>
</comment>
<dbReference type="InterPro" id="IPR023430">
    <property type="entry name" value="Pept_HybD-like_dom_sf"/>
</dbReference>
<accession>A0A5M6IFC5</accession>
<dbReference type="PANTHER" id="PTHR30302">
    <property type="entry name" value="HYDROGENASE 1 MATURATION PROTEASE"/>
    <property type="match status" value="1"/>
</dbReference>
<evidence type="ECO:0000256" key="9">
    <source>
        <dbReference type="PIRSR" id="PIRSR604419-1"/>
    </source>
</evidence>
<dbReference type="NCBIfam" id="TIGR00072">
    <property type="entry name" value="hydrog_prot"/>
    <property type="match status" value="1"/>
</dbReference>
<dbReference type="PRINTS" id="PR00446">
    <property type="entry name" value="HYDRGNUPTAKE"/>
</dbReference>
<evidence type="ECO:0000256" key="8">
    <source>
        <dbReference type="ARBA" id="ARBA00067626"/>
    </source>
</evidence>
<comment type="caution">
    <text evidence="10">The sequence shown here is derived from an EMBL/GenBank/DDBJ whole genome shotgun (WGS) entry which is preliminary data.</text>
</comment>
<dbReference type="RefSeq" id="WP_150061800.1">
    <property type="nucleotide sequence ID" value="NZ_JACHII010000007.1"/>
</dbReference>
<evidence type="ECO:0000256" key="2">
    <source>
        <dbReference type="ARBA" id="ARBA00022596"/>
    </source>
</evidence>
<dbReference type="GO" id="GO:0004190">
    <property type="term" value="F:aspartic-type endopeptidase activity"/>
    <property type="evidence" value="ECO:0007669"/>
    <property type="project" value="UniProtKB-KW"/>
</dbReference>
<dbReference type="AlphaFoldDB" id="A0A5M6IFC5"/>
<comment type="function">
    <text evidence="7">Not known. Could be involved in the processing of hydrogenase.</text>
</comment>
<dbReference type="GO" id="GO:0016485">
    <property type="term" value="P:protein processing"/>
    <property type="evidence" value="ECO:0007669"/>
    <property type="project" value="InterPro"/>
</dbReference>
<keyword evidence="5" id="KW-0064">Aspartyl protease</keyword>
<evidence type="ECO:0000313" key="10">
    <source>
        <dbReference type="EMBL" id="KAA5606278.1"/>
    </source>
</evidence>
<dbReference type="InterPro" id="IPR000671">
    <property type="entry name" value="Peptidase_A31"/>
</dbReference>
<evidence type="ECO:0000256" key="5">
    <source>
        <dbReference type="ARBA" id="ARBA00022750"/>
    </source>
</evidence>
<dbReference type="Gene3D" id="3.40.50.1450">
    <property type="entry name" value="HybD-like"/>
    <property type="match status" value="1"/>
</dbReference>
<protein>
    <recommendedName>
        <fullName evidence="8">Hydrogenase expression/formation protein HupD</fullName>
    </recommendedName>
</protein>
<dbReference type="EMBL" id="VWPJ01000005">
    <property type="protein sequence ID" value="KAA5606278.1"/>
    <property type="molecule type" value="Genomic_DNA"/>
</dbReference>
<proteinExistence type="inferred from homology"/>
<dbReference type="SUPFAM" id="SSF53163">
    <property type="entry name" value="HybD-like"/>
    <property type="match status" value="1"/>
</dbReference>
<dbReference type="InterPro" id="IPR004419">
    <property type="entry name" value="Pept_A31_hyd_express"/>
</dbReference>
<reference evidence="10 11" key="1">
    <citation type="submission" date="2019-09" db="EMBL/GenBank/DDBJ databases">
        <title>Genome sequence of Roseospira marina, one of the more divergent members of the non-sulfur purple photosynthetic bacterial family, the Rhodospirillaceae.</title>
        <authorList>
            <person name="Meyer T."/>
            <person name="Kyndt J."/>
        </authorList>
    </citation>
    <scope>NUCLEOTIDE SEQUENCE [LARGE SCALE GENOMIC DNA]</scope>
    <source>
        <strain evidence="10 11">DSM 15113</strain>
    </source>
</reference>
<feature type="binding site" evidence="9">
    <location>
        <position position="102"/>
    </location>
    <ligand>
        <name>Ni(2+)</name>
        <dbReference type="ChEBI" id="CHEBI:49786"/>
    </ligand>
</feature>
<keyword evidence="3" id="KW-0645">Protease</keyword>
<keyword evidence="11" id="KW-1185">Reference proteome</keyword>
<evidence type="ECO:0000256" key="6">
    <source>
        <dbReference type="ARBA" id="ARBA00022801"/>
    </source>
</evidence>
<dbReference type="OrthoDB" id="9792731at2"/>
<keyword evidence="6" id="KW-0378">Hydrolase</keyword>
<dbReference type="Pfam" id="PF01750">
    <property type="entry name" value="HycI"/>
    <property type="match status" value="1"/>
</dbReference>
<feature type="binding site" evidence="9">
    <location>
        <position position="71"/>
    </location>
    <ligand>
        <name>Ni(2+)</name>
        <dbReference type="ChEBI" id="CHEBI:49786"/>
    </ligand>
</feature>
<dbReference type="GO" id="GO:0046872">
    <property type="term" value="F:metal ion binding"/>
    <property type="evidence" value="ECO:0007669"/>
    <property type="project" value="UniProtKB-KW"/>
</dbReference>
<dbReference type="Proteomes" id="UP000324065">
    <property type="component" value="Unassembled WGS sequence"/>
</dbReference>
<gene>
    <name evidence="10" type="primary">hybD</name>
    <name evidence="10" type="ORF">F1188_07625</name>
</gene>
<keyword evidence="4 9" id="KW-0479">Metal-binding</keyword>
<evidence type="ECO:0000256" key="4">
    <source>
        <dbReference type="ARBA" id="ARBA00022723"/>
    </source>
</evidence>
<organism evidence="10 11">
    <name type="scientific">Roseospira marina</name>
    <dbReference type="NCBI Taxonomy" id="140057"/>
    <lineage>
        <taxon>Bacteria</taxon>
        <taxon>Pseudomonadati</taxon>
        <taxon>Pseudomonadota</taxon>
        <taxon>Alphaproteobacteria</taxon>
        <taxon>Rhodospirillales</taxon>
        <taxon>Rhodospirillaceae</taxon>
        <taxon>Roseospira</taxon>
    </lineage>
</organism>
<feature type="binding site" evidence="9">
    <location>
        <position position="25"/>
    </location>
    <ligand>
        <name>Ni(2+)</name>
        <dbReference type="ChEBI" id="CHEBI:49786"/>
    </ligand>
</feature>
<evidence type="ECO:0000256" key="3">
    <source>
        <dbReference type="ARBA" id="ARBA00022670"/>
    </source>
</evidence>
<sequence length="198" mass="20764">MTRGGRTESGRTLVLGIGNILWADEAFGVRAVEALHRRYALPEGVDIMDGGTQGLYLVQDVRAAGSLLVLDAVDFGREPGEVVIVRGADVPRFTGAKAMSLHQTGFQDVLSAADLLGGGPTRLTLIGVQAADLSTWGGPLSAPVRDRLDDVVERAVTELKAWGIAVEARDPPLADTGSGLLRHGLDIAGFEGHRGMGS</sequence>
<dbReference type="GO" id="GO:0008047">
    <property type="term" value="F:enzyme activator activity"/>
    <property type="evidence" value="ECO:0007669"/>
    <property type="project" value="InterPro"/>
</dbReference>
<evidence type="ECO:0000313" key="11">
    <source>
        <dbReference type="Proteomes" id="UP000324065"/>
    </source>
</evidence>
<dbReference type="NCBIfam" id="TIGR00140">
    <property type="entry name" value="hupD"/>
    <property type="match status" value="1"/>
</dbReference>
<evidence type="ECO:0000256" key="1">
    <source>
        <dbReference type="ARBA" id="ARBA00006814"/>
    </source>
</evidence>
<dbReference type="PANTHER" id="PTHR30302:SF1">
    <property type="entry name" value="HYDROGENASE 2 MATURATION PROTEASE"/>
    <property type="match status" value="1"/>
</dbReference>
<evidence type="ECO:0000256" key="7">
    <source>
        <dbReference type="ARBA" id="ARBA00058324"/>
    </source>
</evidence>
<name>A0A5M6IFC5_9PROT</name>
<keyword evidence="2 9" id="KW-0533">Nickel</keyword>
<dbReference type="CDD" id="cd06062">
    <property type="entry name" value="H2MP_MemB-H2up"/>
    <property type="match status" value="1"/>
</dbReference>